<dbReference type="STRING" id="578462.A0A0L0T9Z5"/>
<keyword evidence="3" id="KW-1185">Reference proteome</keyword>
<dbReference type="Pfam" id="PF11312">
    <property type="entry name" value="Methyltransf_34"/>
    <property type="match status" value="1"/>
</dbReference>
<feature type="compositionally biased region" description="Low complexity" evidence="1">
    <location>
        <begin position="1"/>
        <end position="48"/>
    </location>
</feature>
<evidence type="ECO:0000256" key="1">
    <source>
        <dbReference type="SAM" id="MobiDB-lite"/>
    </source>
</evidence>
<organism evidence="2 3">
    <name type="scientific">Allomyces macrogynus (strain ATCC 38327)</name>
    <name type="common">Allomyces javanicus var. macrogynus</name>
    <dbReference type="NCBI Taxonomy" id="578462"/>
    <lineage>
        <taxon>Eukaryota</taxon>
        <taxon>Fungi</taxon>
        <taxon>Fungi incertae sedis</taxon>
        <taxon>Blastocladiomycota</taxon>
        <taxon>Blastocladiomycetes</taxon>
        <taxon>Blastocladiales</taxon>
        <taxon>Blastocladiaceae</taxon>
        <taxon>Allomyces</taxon>
    </lineage>
</organism>
<evidence type="ECO:0000313" key="2">
    <source>
        <dbReference type="EMBL" id="KNE71520.1"/>
    </source>
</evidence>
<accession>A0A0L0T9Z5</accession>
<reference evidence="2 3" key="1">
    <citation type="submission" date="2009-11" db="EMBL/GenBank/DDBJ databases">
        <title>Annotation of Allomyces macrogynus ATCC 38327.</title>
        <authorList>
            <consortium name="The Broad Institute Genome Sequencing Platform"/>
            <person name="Russ C."/>
            <person name="Cuomo C."/>
            <person name="Burger G."/>
            <person name="Gray M.W."/>
            <person name="Holland P.W.H."/>
            <person name="King N."/>
            <person name="Lang F.B.F."/>
            <person name="Roger A.J."/>
            <person name="Ruiz-Trillo I."/>
            <person name="Young S.K."/>
            <person name="Zeng Q."/>
            <person name="Gargeya S."/>
            <person name="Fitzgerald M."/>
            <person name="Haas B."/>
            <person name="Abouelleil A."/>
            <person name="Alvarado L."/>
            <person name="Arachchi H.M."/>
            <person name="Berlin A."/>
            <person name="Chapman S.B."/>
            <person name="Gearin G."/>
            <person name="Goldberg J."/>
            <person name="Griggs A."/>
            <person name="Gujja S."/>
            <person name="Hansen M."/>
            <person name="Heiman D."/>
            <person name="Howarth C."/>
            <person name="Larimer J."/>
            <person name="Lui A."/>
            <person name="MacDonald P.J.P."/>
            <person name="McCowen C."/>
            <person name="Montmayeur A."/>
            <person name="Murphy C."/>
            <person name="Neiman D."/>
            <person name="Pearson M."/>
            <person name="Priest M."/>
            <person name="Roberts A."/>
            <person name="Saif S."/>
            <person name="Shea T."/>
            <person name="Sisk P."/>
            <person name="Stolte C."/>
            <person name="Sykes S."/>
            <person name="Wortman J."/>
            <person name="Nusbaum C."/>
            <person name="Birren B."/>
        </authorList>
    </citation>
    <scope>NUCLEOTIDE SEQUENCE [LARGE SCALE GENOMIC DNA]</scope>
    <source>
        <strain evidence="2 3">ATCC 38327</strain>
    </source>
</reference>
<dbReference type="AlphaFoldDB" id="A0A0L0T9Z5"/>
<dbReference type="OrthoDB" id="6419443at2759"/>
<evidence type="ECO:0000313" key="3">
    <source>
        <dbReference type="Proteomes" id="UP000054350"/>
    </source>
</evidence>
<feature type="region of interest" description="Disordered" evidence="1">
    <location>
        <begin position="1"/>
        <end position="52"/>
    </location>
</feature>
<dbReference type="EMBL" id="GG745372">
    <property type="protein sequence ID" value="KNE71520.1"/>
    <property type="molecule type" value="Genomic_DNA"/>
</dbReference>
<dbReference type="InterPro" id="IPR021463">
    <property type="entry name" value="Methyltransf_34"/>
</dbReference>
<name>A0A0L0T9Z5_ALLM3</name>
<dbReference type="Proteomes" id="UP000054350">
    <property type="component" value="Unassembled WGS sequence"/>
</dbReference>
<proteinExistence type="predicted"/>
<protein>
    <submittedName>
        <fullName evidence="2">Uncharacterized protein</fullName>
    </submittedName>
</protein>
<reference evidence="3" key="2">
    <citation type="submission" date="2009-11" db="EMBL/GenBank/DDBJ databases">
        <title>The Genome Sequence of Allomyces macrogynus strain ATCC 38327.</title>
        <authorList>
            <consortium name="The Broad Institute Genome Sequencing Platform"/>
            <person name="Russ C."/>
            <person name="Cuomo C."/>
            <person name="Shea T."/>
            <person name="Young S.K."/>
            <person name="Zeng Q."/>
            <person name="Koehrsen M."/>
            <person name="Haas B."/>
            <person name="Borodovsky M."/>
            <person name="Guigo R."/>
            <person name="Alvarado L."/>
            <person name="Berlin A."/>
            <person name="Borenstein D."/>
            <person name="Chen Z."/>
            <person name="Engels R."/>
            <person name="Freedman E."/>
            <person name="Gellesch M."/>
            <person name="Goldberg J."/>
            <person name="Griggs A."/>
            <person name="Gujja S."/>
            <person name="Heiman D."/>
            <person name="Hepburn T."/>
            <person name="Howarth C."/>
            <person name="Jen D."/>
            <person name="Larson L."/>
            <person name="Lewis B."/>
            <person name="Mehta T."/>
            <person name="Park D."/>
            <person name="Pearson M."/>
            <person name="Roberts A."/>
            <person name="Saif S."/>
            <person name="Shenoy N."/>
            <person name="Sisk P."/>
            <person name="Stolte C."/>
            <person name="Sykes S."/>
            <person name="Walk T."/>
            <person name="White J."/>
            <person name="Yandava C."/>
            <person name="Burger G."/>
            <person name="Gray M.W."/>
            <person name="Holland P.W.H."/>
            <person name="King N."/>
            <person name="Lang F.B.F."/>
            <person name="Roger A.J."/>
            <person name="Ruiz-Trillo I."/>
            <person name="Lander E."/>
            <person name="Nusbaum C."/>
        </authorList>
    </citation>
    <scope>NUCLEOTIDE SEQUENCE [LARGE SCALE GENOMIC DNA]</scope>
    <source>
        <strain evidence="3">ATCC 38327</strain>
    </source>
</reference>
<dbReference type="VEuPathDB" id="FungiDB:AMAG_15735"/>
<gene>
    <name evidence="2" type="ORF">AMAG_15735</name>
</gene>
<sequence>MPQGRPATATATSRPRTAGRAGTSSTSRTGSARSSKSTTAAISSVSTGDADTQYEPDLEPIKKLVVHQLALDLLAQAFSADLRDLNSMPTILHSRTQYESDHGKSPQRHLTVTTVDIGDYTSVLSRIETAFAPTPSTTYKSSFSVGNLLDSTFPLPVGEATVVTLFFTLNELFAQSKAGAMAFLQRLIAALPRDAILVVADSAGSFSDLTIGSREYKITVLLDMMRGLRRVAGADSLWFRFIPELRYPFKLENMRYFWRVYAVDRPVGSVEAKITAAAGAGGVGGEGAERRV</sequence>